<evidence type="ECO:0000313" key="1">
    <source>
        <dbReference type="EMBL" id="CBI09130.1"/>
    </source>
</evidence>
<comment type="caution">
    <text evidence="1">The sequence shown here is derived from an EMBL/GenBank/DDBJ whole genome shotgun (WGS) entry which is preliminary data.</text>
</comment>
<dbReference type="EMBL" id="CABQ01000322">
    <property type="protein sequence ID" value="CBI09130.1"/>
    <property type="molecule type" value="Genomic_DNA"/>
</dbReference>
<protein>
    <submittedName>
        <fullName evidence="1">Uncharacterized protein</fullName>
    </submittedName>
</protein>
<dbReference type="AlphaFoldDB" id="E6QPF9"/>
<accession>E6QPF9</accession>
<proteinExistence type="predicted"/>
<gene>
    <name evidence="1" type="ORF">CARN6_2684</name>
</gene>
<organism evidence="1">
    <name type="scientific">mine drainage metagenome</name>
    <dbReference type="NCBI Taxonomy" id="410659"/>
    <lineage>
        <taxon>unclassified sequences</taxon>
        <taxon>metagenomes</taxon>
        <taxon>ecological metagenomes</taxon>
    </lineage>
</organism>
<name>E6QPF9_9ZZZZ</name>
<reference evidence="1" key="1">
    <citation type="submission" date="2009-10" db="EMBL/GenBank/DDBJ databases">
        <title>Diversity of trophic interactions inside an arsenic-rich microbial ecosystem.</title>
        <authorList>
            <person name="Bertin P.N."/>
            <person name="Heinrich-Salmeron A."/>
            <person name="Pelletier E."/>
            <person name="Goulhen-Chollet F."/>
            <person name="Arsene-Ploetze F."/>
            <person name="Gallien S."/>
            <person name="Calteau A."/>
            <person name="Vallenet D."/>
            <person name="Casiot C."/>
            <person name="Chane-Woon-Ming B."/>
            <person name="Giloteaux L."/>
            <person name="Barakat M."/>
            <person name="Bonnefoy V."/>
            <person name="Bruneel O."/>
            <person name="Chandler M."/>
            <person name="Cleiss J."/>
            <person name="Duran R."/>
            <person name="Elbaz-Poulichet F."/>
            <person name="Fonknechten N."/>
            <person name="Lauga B."/>
            <person name="Mornico D."/>
            <person name="Ortet P."/>
            <person name="Schaeffer C."/>
            <person name="Siguier P."/>
            <person name="Alexander Thil Smith A."/>
            <person name="Van Dorsselaer A."/>
            <person name="Weissenbach J."/>
            <person name="Medigue C."/>
            <person name="Le Paslier D."/>
        </authorList>
    </citation>
    <scope>NUCLEOTIDE SEQUENCE</scope>
</reference>
<sequence length="66" mass="7558">MISLGLFLRVRPMKDRHQIAPDEANAGTTAFLGLTPRRDQKGFDPGPFQRHRRWLGKNGLQRFAVL</sequence>